<dbReference type="Gene3D" id="1.20.190.20">
    <property type="entry name" value="14-3-3 domain"/>
    <property type="match status" value="1"/>
</dbReference>
<feature type="region of interest" description="Disordered" evidence="2">
    <location>
        <begin position="621"/>
        <end position="641"/>
    </location>
</feature>
<dbReference type="InterPro" id="IPR000308">
    <property type="entry name" value="14-3-3"/>
</dbReference>
<dbReference type="SUPFAM" id="SSF48445">
    <property type="entry name" value="14-3-3 protein"/>
    <property type="match status" value="1"/>
</dbReference>
<evidence type="ECO:0000259" key="3">
    <source>
        <dbReference type="SMART" id="SM00101"/>
    </source>
</evidence>
<comment type="similarity">
    <text evidence="1">Belongs to the 14-3-3 family.</text>
</comment>
<name>A0A915Q7F6_9BILA</name>
<sequence length="990" mass="113673">MNRPMDIFDRNDLILRIRIACELSLFDDARENMRWLIVTYGAELTVEERNLFAVFYKSLICKFRKEYNLYIDLQREIPRKEILKHRILRDNMYRARYEVVTICEDVIEMINENILVTKNIESKIYFIKLRGDYFRYWASVAKEDQVADLRSKAEDSYKEAFKLADRKLKKHHPLRLGLMLNMSVHYYAVPRERLKAIQLSMQAVTEGKEHIAEDPDIRAAVNLLRDNLDAWMSCLDAEEKEELERLEGARKWHGKEAAIPSAHLVRRLAEEPSPEFDFPLALHQRHSTILQPNLMPSSARFQNSESLNIWKHYLLLRPHFPHLYEPLFEAREPLFVPVESQISLDEGSENVTESQSDTTEVRSIVVESQGIVPHTTITSDTVLAEGEIKIVADYDDSLSDKDTFLLKTVSLDQAEYEKHVSAPDLPEDTRERVAVFNLSEDIHEEHASVPDLLEDMHEEQLLVPDLSDSTHEKLPDLFEGIIQPILSPSLSTVSSRPPSEDDNVIVEEEEYHSSLLQASSPYDIPTNQHKAIPTTIDPISRLTRKLHSFESRMLAIQRRLFRTEEPIQLIEVEPGSESEDEWLTSSAMIEKPQTFSGSAFSPAISSYFSQQLTKNETQVTSQFDDVTDRQPQPQSMTTDPIQSDCATKFQEQHSAILSDRHSSRFSTFLDQVDYFVQHQKDQRALETESVSPSAAYEHLVFPEIPPPTPPPKVILTQFGPKIIGNYLLDSSLEGAVAAISSSPSTSNKLKTVTFSERCTLWPYESTGEALHKRSSRQRERSNRRSSTQKGSTFPFSSDEEEEIPCMPGSRSSQQVATISQQETREQQASLARQACRKGRAMQNRREKLMLYKTLRRSFSAQREGAAWPMSSLVREPPYFIYKVLRRASSTGGLIFGRRFLSAHSSFEDLYDEAAEKAFPDPWAPRGERTMLNTFPITPLCPNQKPHVPLIQFHWPYRRETSEQNLMHLTEQRSYFSGKLSGPKVPTTTSL</sequence>
<reference evidence="5" key="1">
    <citation type="submission" date="2022-11" db="UniProtKB">
        <authorList>
            <consortium name="WormBaseParasite"/>
        </authorList>
    </citation>
    <scope>IDENTIFICATION</scope>
</reference>
<feature type="domain" description="14-3-3" evidence="3">
    <location>
        <begin position="10"/>
        <end position="245"/>
    </location>
</feature>
<evidence type="ECO:0000256" key="1">
    <source>
        <dbReference type="ARBA" id="ARBA00006141"/>
    </source>
</evidence>
<dbReference type="PANTHER" id="PTHR18860">
    <property type="entry name" value="14-3-3 PROTEIN"/>
    <property type="match status" value="1"/>
</dbReference>
<feature type="compositionally biased region" description="Polar residues" evidence="2">
    <location>
        <begin position="809"/>
        <end position="826"/>
    </location>
</feature>
<organism evidence="4 5">
    <name type="scientific">Setaria digitata</name>
    <dbReference type="NCBI Taxonomy" id="48799"/>
    <lineage>
        <taxon>Eukaryota</taxon>
        <taxon>Metazoa</taxon>
        <taxon>Ecdysozoa</taxon>
        <taxon>Nematoda</taxon>
        <taxon>Chromadorea</taxon>
        <taxon>Rhabditida</taxon>
        <taxon>Spirurina</taxon>
        <taxon>Spiruromorpha</taxon>
        <taxon>Filarioidea</taxon>
        <taxon>Setariidae</taxon>
        <taxon>Setaria</taxon>
    </lineage>
</organism>
<keyword evidence="4" id="KW-1185">Reference proteome</keyword>
<dbReference type="Proteomes" id="UP000887581">
    <property type="component" value="Unplaced"/>
</dbReference>
<evidence type="ECO:0000313" key="4">
    <source>
        <dbReference type="Proteomes" id="UP000887581"/>
    </source>
</evidence>
<evidence type="ECO:0000256" key="2">
    <source>
        <dbReference type="SAM" id="MobiDB-lite"/>
    </source>
</evidence>
<protein>
    <submittedName>
        <fullName evidence="5">14-3-3 domain-containing protein</fullName>
    </submittedName>
</protein>
<dbReference type="Pfam" id="PF00244">
    <property type="entry name" value="14-3-3"/>
    <property type="match status" value="1"/>
</dbReference>
<dbReference type="InterPro" id="IPR023410">
    <property type="entry name" value="14-3-3_domain"/>
</dbReference>
<dbReference type="InterPro" id="IPR036815">
    <property type="entry name" value="14-3-3_dom_sf"/>
</dbReference>
<feature type="region of interest" description="Disordered" evidence="2">
    <location>
        <begin position="769"/>
        <end position="826"/>
    </location>
</feature>
<dbReference type="CDD" id="cd08774">
    <property type="entry name" value="14-3-3"/>
    <property type="match status" value="1"/>
</dbReference>
<evidence type="ECO:0000313" key="5">
    <source>
        <dbReference type="WBParaSite" id="sdigi.contig815.g9816.t1"/>
    </source>
</evidence>
<dbReference type="PRINTS" id="PR00305">
    <property type="entry name" value="1433ZETA"/>
</dbReference>
<accession>A0A915Q7F6</accession>
<dbReference type="SMART" id="SM00101">
    <property type="entry name" value="14_3_3"/>
    <property type="match status" value="1"/>
</dbReference>
<dbReference type="WBParaSite" id="sdigi.contig815.g9816.t1">
    <property type="protein sequence ID" value="sdigi.contig815.g9816.t1"/>
    <property type="gene ID" value="sdigi.contig815.g9816"/>
</dbReference>
<proteinExistence type="inferred from homology"/>
<dbReference type="AlphaFoldDB" id="A0A915Q7F6"/>